<keyword evidence="1" id="KW-0812">Transmembrane</keyword>
<keyword evidence="1" id="KW-0472">Membrane</keyword>
<reference evidence="2 3" key="1">
    <citation type="submission" date="2020-07" db="EMBL/GenBank/DDBJ databases">
        <title>Sequencing the genomes of 1000 actinobacteria strains.</title>
        <authorList>
            <person name="Klenk H.-P."/>
        </authorList>
    </citation>
    <scope>NUCLEOTIDE SEQUENCE [LARGE SCALE GENOMIC DNA]</scope>
    <source>
        <strain evidence="2 3">DSM 18965</strain>
    </source>
</reference>
<dbReference type="EMBL" id="JACCBE010000001">
    <property type="protein sequence ID" value="NYD57751.1"/>
    <property type="molecule type" value="Genomic_DNA"/>
</dbReference>
<keyword evidence="1" id="KW-1133">Transmembrane helix</keyword>
<feature type="transmembrane region" description="Helical" evidence="1">
    <location>
        <begin position="7"/>
        <end position="27"/>
    </location>
</feature>
<evidence type="ECO:0000313" key="3">
    <source>
        <dbReference type="Proteomes" id="UP000516957"/>
    </source>
</evidence>
<comment type="caution">
    <text evidence="2">The sequence shown here is derived from an EMBL/GenBank/DDBJ whole genome shotgun (WGS) entry which is preliminary data.</text>
</comment>
<sequence>MSSTRRDVLLAVGHGWLLLMGVGLVAVGETSAIMFGSLLWIIAVLGSVTLVVERRLSRRRPDLELGTAPSGAAALVFPYSVASIVMSAVGTASLMVWCLVGALLAGRAGHPGGAWLLGLLGLGLAAPFVPLLRGKIVAGGLYVTSFGVELRREGVGWSVPWDDIDVVAPADDVVLGLHRPAARHDTTRFMWRRTPRGKADLLVVPGRHLAGGTAAVAMVVARGRAVPESRGMLAQAHVVDDINGLLRARATASATPAP</sequence>
<gene>
    <name evidence="2" type="ORF">BKA08_001989</name>
</gene>
<evidence type="ECO:0000313" key="2">
    <source>
        <dbReference type="EMBL" id="NYD57751.1"/>
    </source>
</evidence>
<feature type="transmembrane region" description="Helical" evidence="1">
    <location>
        <begin position="33"/>
        <end position="52"/>
    </location>
</feature>
<feature type="transmembrane region" description="Helical" evidence="1">
    <location>
        <begin position="112"/>
        <end position="132"/>
    </location>
</feature>
<dbReference type="RefSeq" id="WP_179615468.1">
    <property type="nucleotide sequence ID" value="NZ_CP059163.1"/>
</dbReference>
<protein>
    <submittedName>
        <fullName evidence="2">Uncharacterized protein</fullName>
    </submittedName>
</protein>
<evidence type="ECO:0000256" key="1">
    <source>
        <dbReference type="SAM" id="Phobius"/>
    </source>
</evidence>
<organism evidence="2 3">
    <name type="scientific">Nocardioides marinisabuli</name>
    <dbReference type="NCBI Taxonomy" id="419476"/>
    <lineage>
        <taxon>Bacteria</taxon>
        <taxon>Bacillati</taxon>
        <taxon>Actinomycetota</taxon>
        <taxon>Actinomycetes</taxon>
        <taxon>Propionibacteriales</taxon>
        <taxon>Nocardioidaceae</taxon>
        <taxon>Nocardioides</taxon>
    </lineage>
</organism>
<keyword evidence="3" id="KW-1185">Reference proteome</keyword>
<proteinExistence type="predicted"/>
<dbReference type="Proteomes" id="UP000516957">
    <property type="component" value="Unassembled WGS sequence"/>
</dbReference>
<accession>A0A7Y9F1Q5</accession>
<name>A0A7Y9F1Q5_9ACTN</name>
<dbReference type="AlphaFoldDB" id="A0A7Y9F1Q5"/>
<feature type="transmembrane region" description="Helical" evidence="1">
    <location>
        <begin position="73"/>
        <end position="106"/>
    </location>
</feature>